<organism evidence="1">
    <name type="scientific">Amphimedon queenslandica</name>
    <name type="common">Sponge</name>
    <dbReference type="NCBI Taxonomy" id="400682"/>
    <lineage>
        <taxon>Eukaryota</taxon>
        <taxon>Metazoa</taxon>
        <taxon>Porifera</taxon>
        <taxon>Demospongiae</taxon>
        <taxon>Heteroscleromorpha</taxon>
        <taxon>Haplosclerida</taxon>
        <taxon>Niphatidae</taxon>
        <taxon>Amphimedon</taxon>
    </lineage>
</organism>
<accession>A0A1X7V398</accession>
<dbReference type="EnsemblMetazoa" id="Aqu2.1.34730_001">
    <property type="protein sequence ID" value="Aqu2.1.34730_001"/>
    <property type="gene ID" value="Aqu2.1.34730"/>
</dbReference>
<reference evidence="1" key="1">
    <citation type="submission" date="2017-05" db="UniProtKB">
        <authorList>
            <consortium name="EnsemblMetazoa"/>
        </authorList>
    </citation>
    <scope>IDENTIFICATION</scope>
</reference>
<sequence length="56" mass="6495">CGHLCQYGSLKFEGKHSYFKDIARRVKCFKDIPRTLAFHQQSFSSIDVSVDEITTR</sequence>
<dbReference type="AlphaFoldDB" id="A0A1X7V398"/>
<evidence type="ECO:0000313" key="1">
    <source>
        <dbReference type="EnsemblMetazoa" id="Aqu2.1.34730_001"/>
    </source>
</evidence>
<protein>
    <submittedName>
        <fullName evidence="1">Uncharacterized protein</fullName>
    </submittedName>
</protein>
<proteinExistence type="predicted"/>
<dbReference type="InParanoid" id="A0A1X7V398"/>
<name>A0A1X7V398_AMPQE</name>